<evidence type="ECO:0000256" key="7">
    <source>
        <dbReference type="HAMAP-Rule" id="MF_00523"/>
    </source>
</evidence>
<dbReference type="PROSITE" id="PS00101">
    <property type="entry name" value="HEXAPEP_TRANSFERASES"/>
    <property type="match status" value="1"/>
</dbReference>
<dbReference type="PANTHER" id="PTHR43378">
    <property type="entry name" value="UDP-3-O-ACYLGLUCOSAMINE N-ACYLTRANSFERASE"/>
    <property type="match status" value="1"/>
</dbReference>
<keyword evidence="2 7" id="KW-0441">Lipid A biosynthesis</keyword>
<dbReference type="InterPro" id="IPR011004">
    <property type="entry name" value="Trimer_LpxA-like_sf"/>
</dbReference>
<gene>
    <name evidence="7" type="primary">lpxD</name>
    <name evidence="9" type="ORF">TDIS_1592</name>
</gene>
<dbReference type="Pfam" id="PF00132">
    <property type="entry name" value="Hexapep"/>
    <property type="match status" value="3"/>
</dbReference>
<dbReference type="GO" id="GO:0016020">
    <property type="term" value="C:membrane"/>
    <property type="evidence" value="ECO:0007669"/>
    <property type="project" value="GOC"/>
</dbReference>
<name>A0A179D2E8_9BACT</name>
<comment type="similarity">
    <text evidence="7">Belongs to the transferase hexapeptide repeat family. LpxD subfamily.</text>
</comment>
<feature type="active site" description="Proton acceptor" evidence="7">
    <location>
        <position position="242"/>
    </location>
</feature>
<comment type="caution">
    <text evidence="9">The sequence shown here is derived from an EMBL/GenBank/DDBJ whole genome shotgun (WGS) entry which is preliminary data.</text>
</comment>
<keyword evidence="1 7" id="KW-0444">Lipid biosynthesis</keyword>
<dbReference type="GO" id="GO:0009245">
    <property type="term" value="P:lipid A biosynthetic process"/>
    <property type="evidence" value="ECO:0007669"/>
    <property type="project" value="UniProtKB-UniRule"/>
</dbReference>
<dbReference type="InterPro" id="IPR020573">
    <property type="entry name" value="UDP_GlcNAc_AcTrfase_non-rep"/>
</dbReference>
<dbReference type="EC" id="2.3.1.191" evidence="7"/>
<dbReference type="AlphaFoldDB" id="A0A179D2E8"/>
<dbReference type="UniPathway" id="UPA00973"/>
<evidence type="ECO:0000256" key="4">
    <source>
        <dbReference type="ARBA" id="ARBA00022737"/>
    </source>
</evidence>
<keyword evidence="5 7" id="KW-0443">Lipid metabolism</keyword>
<dbReference type="CDD" id="cd03352">
    <property type="entry name" value="LbH_LpxD"/>
    <property type="match status" value="1"/>
</dbReference>
<evidence type="ECO:0000256" key="5">
    <source>
        <dbReference type="ARBA" id="ARBA00023098"/>
    </source>
</evidence>
<evidence type="ECO:0000256" key="6">
    <source>
        <dbReference type="ARBA" id="ARBA00023315"/>
    </source>
</evidence>
<dbReference type="Gene3D" id="2.160.10.10">
    <property type="entry name" value="Hexapeptide repeat proteins"/>
    <property type="match status" value="1"/>
</dbReference>
<dbReference type="NCBIfam" id="NF002060">
    <property type="entry name" value="PRK00892.1"/>
    <property type="match status" value="1"/>
</dbReference>
<dbReference type="PATRIC" id="fig|999894.6.peg.1590"/>
<dbReference type="RefSeq" id="WP_068671090.1">
    <property type="nucleotide sequence ID" value="NZ_LWLG01000013.1"/>
</dbReference>
<comment type="subunit">
    <text evidence="7">Homotrimer.</text>
</comment>
<dbReference type="NCBIfam" id="TIGR01853">
    <property type="entry name" value="lipid_A_lpxD"/>
    <property type="match status" value="1"/>
</dbReference>
<accession>A0A179D2E8</accession>
<evidence type="ECO:0000256" key="2">
    <source>
        <dbReference type="ARBA" id="ARBA00022556"/>
    </source>
</evidence>
<comment type="function">
    <text evidence="7">Catalyzes the N-acylation of UDP-3-O-acylglucosamine using 3-hydroxyacyl-ACP as the acyl donor. Is involved in the biosynthesis of lipid A, a phosphorylated glycolipid that anchors the lipopolysaccharide to the outer membrane of the cell.</text>
</comment>
<dbReference type="InterPro" id="IPR018357">
    <property type="entry name" value="Hexapep_transf_CS"/>
</dbReference>
<evidence type="ECO:0000313" key="9">
    <source>
        <dbReference type="EMBL" id="OAQ20237.1"/>
    </source>
</evidence>
<dbReference type="PANTHER" id="PTHR43378:SF2">
    <property type="entry name" value="UDP-3-O-ACYLGLUCOSAMINE N-ACYLTRANSFERASE 1, MITOCHONDRIAL-RELATED"/>
    <property type="match status" value="1"/>
</dbReference>
<keyword evidence="10" id="KW-1185">Reference proteome</keyword>
<proteinExistence type="inferred from homology"/>
<feature type="domain" description="UDP-3-O-[3-hydroxymyristoyl] glucosamine N-acyltransferase non-repeat region" evidence="8">
    <location>
        <begin position="20"/>
        <end position="88"/>
    </location>
</feature>
<sequence>MGYRLSELSERIGAELRGEDLEVEGVSALELARERELSFVESRAWLSTARKTRAAALLVPPELAGEFPERSLLVCPNVRVALARVAQLFWKPSHPAPGISPLAVIEEGAELGEGVSVGPWVYVGAGARIGEGSMLYPGVFVGAGAEVGRRCVLYPYVVLYPGVRLGDEVVLHAGTVIGADGFGYAQEWTREGLKHLKIPHFGTVEIGEEVEIGANACVDRATFGVTRIGAGTKIDNLTQIGHNVEIGEGAIIVAQCGVSGHARVGRFVMMGGQVGLAPGAQIGEGAKIAAKSGVSGKIAPGEEVAGIPAIPVRVWRKAVVAFAKLPDMVKELRKLKALLGGKK</sequence>
<dbReference type="EMBL" id="LWLG01000013">
    <property type="protein sequence ID" value="OAQ20237.1"/>
    <property type="molecule type" value="Genomic_DNA"/>
</dbReference>
<dbReference type="HAMAP" id="MF_00523">
    <property type="entry name" value="LpxD"/>
    <property type="match status" value="1"/>
</dbReference>
<organism evidence="9 10">
    <name type="scientific">Thermosulfurimonas dismutans</name>
    <dbReference type="NCBI Taxonomy" id="999894"/>
    <lineage>
        <taxon>Bacteria</taxon>
        <taxon>Pseudomonadati</taxon>
        <taxon>Thermodesulfobacteriota</taxon>
        <taxon>Thermodesulfobacteria</taxon>
        <taxon>Thermodesulfobacteriales</taxon>
        <taxon>Thermodesulfobacteriaceae</taxon>
        <taxon>Thermosulfurimonas</taxon>
    </lineage>
</organism>
<dbReference type="STRING" id="999894.TDIS_1592"/>
<keyword evidence="6 7" id="KW-0012">Acyltransferase</keyword>
<dbReference type="Pfam" id="PF04613">
    <property type="entry name" value="LpxD"/>
    <property type="match status" value="1"/>
</dbReference>
<evidence type="ECO:0000313" key="10">
    <source>
        <dbReference type="Proteomes" id="UP000078390"/>
    </source>
</evidence>
<dbReference type="GO" id="GO:0016410">
    <property type="term" value="F:N-acyltransferase activity"/>
    <property type="evidence" value="ECO:0007669"/>
    <property type="project" value="InterPro"/>
</dbReference>
<dbReference type="SUPFAM" id="SSF51161">
    <property type="entry name" value="Trimeric LpxA-like enzymes"/>
    <property type="match status" value="1"/>
</dbReference>
<dbReference type="Gene3D" id="3.40.1390.10">
    <property type="entry name" value="MurE/MurF, N-terminal domain"/>
    <property type="match status" value="1"/>
</dbReference>
<evidence type="ECO:0000256" key="1">
    <source>
        <dbReference type="ARBA" id="ARBA00022516"/>
    </source>
</evidence>
<evidence type="ECO:0000259" key="8">
    <source>
        <dbReference type="Pfam" id="PF04613"/>
    </source>
</evidence>
<evidence type="ECO:0000256" key="3">
    <source>
        <dbReference type="ARBA" id="ARBA00022679"/>
    </source>
</evidence>
<dbReference type="InterPro" id="IPR001451">
    <property type="entry name" value="Hexapep"/>
</dbReference>
<keyword evidence="4 7" id="KW-0677">Repeat</keyword>
<dbReference type="GO" id="GO:0103118">
    <property type="term" value="F:UDP-3-O-[(3R)-3-hydroxyacyl]-glucosamine N-acyltransferase activity"/>
    <property type="evidence" value="ECO:0007669"/>
    <property type="project" value="UniProtKB-EC"/>
</dbReference>
<keyword evidence="3 7" id="KW-0808">Transferase</keyword>
<dbReference type="OrthoDB" id="9784739at2"/>
<dbReference type="InterPro" id="IPR007691">
    <property type="entry name" value="LpxD"/>
</dbReference>
<comment type="pathway">
    <text evidence="7">Bacterial outer membrane biogenesis; LPS lipid A biosynthesis.</text>
</comment>
<comment type="catalytic activity">
    <reaction evidence="7">
        <text>a UDP-3-O-[(3R)-3-hydroxyacyl]-alpha-D-glucosamine + a (3R)-hydroxyacyl-[ACP] = a UDP-2-N,3-O-bis[(3R)-3-hydroxyacyl]-alpha-D-glucosamine + holo-[ACP] + H(+)</text>
        <dbReference type="Rhea" id="RHEA:53836"/>
        <dbReference type="Rhea" id="RHEA-COMP:9685"/>
        <dbReference type="Rhea" id="RHEA-COMP:9945"/>
        <dbReference type="ChEBI" id="CHEBI:15378"/>
        <dbReference type="ChEBI" id="CHEBI:64479"/>
        <dbReference type="ChEBI" id="CHEBI:78827"/>
        <dbReference type="ChEBI" id="CHEBI:137740"/>
        <dbReference type="ChEBI" id="CHEBI:137748"/>
        <dbReference type="EC" id="2.3.1.191"/>
    </reaction>
</comment>
<protein>
    <recommendedName>
        <fullName evidence="7">UDP-3-O-acylglucosamine N-acyltransferase</fullName>
        <ecNumber evidence="7">2.3.1.191</ecNumber>
    </recommendedName>
</protein>
<dbReference type="Proteomes" id="UP000078390">
    <property type="component" value="Unassembled WGS sequence"/>
</dbReference>
<reference evidence="9 10" key="1">
    <citation type="submission" date="2016-04" db="EMBL/GenBank/DDBJ databases">
        <title>Genome analysis of Thermosulfurimonas dismutans, the first thermophilic sulfur-disproportionating bacterium of the phylum Thermodesulfobacteria.</title>
        <authorList>
            <person name="Mardanov A.V."/>
            <person name="Beletsky A.V."/>
            <person name="Kadnikov V.V."/>
            <person name="Slobodkin A.I."/>
            <person name="Ravin N.V."/>
        </authorList>
    </citation>
    <scope>NUCLEOTIDE SEQUENCE [LARGE SCALE GENOMIC DNA]</scope>
    <source>
        <strain evidence="9 10">S95</strain>
    </source>
</reference>